<evidence type="ECO:0000313" key="4">
    <source>
        <dbReference type="Proteomes" id="UP000196138"/>
    </source>
</evidence>
<name>A0A1Y0ER34_9BURK</name>
<dbReference type="Proteomes" id="UP000196138">
    <property type="component" value="Chromosome"/>
</dbReference>
<feature type="region of interest" description="Disordered" evidence="1">
    <location>
        <begin position="553"/>
        <end position="613"/>
    </location>
</feature>
<accession>A0A1Y0ER34</accession>
<dbReference type="KEGG" id="cser:CCO03_16845"/>
<gene>
    <name evidence="3" type="ORF">CCO03_16845</name>
</gene>
<dbReference type="NCBIfam" id="NF032893">
    <property type="entry name" value="tail-700"/>
    <property type="match status" value="1"/>
</dbReference>
<feature type="region of interest" description="Disordered" evidence="1">
    <location>
        <begin position="2752"/>
        <end position="2774"/>
    </location>
</feature>
<organism evidence="3 4">
    <name type="scientific">Comamonas serinivorans</name>
    <dbReference type="NCBI Taxonomy" id="1082851"/>
    <lineage>
        <taxon>Bacteria</taxon>
        <taxon>Pseudomonadati</taxon>
        <taxon>Pseudomonadota</taxon>
        <taxon>Betaproteobacteria</taxon>
        <taxon>Burkholderiales</taxon>
        <taxon>Comamonadaceae</taxon>
        <taxon>Comamonas</taxon>
    </lineage>
</organism>
<dbReference type="RefSeq" id="WP_087282938.1">
    <property type="nucleotide sequence ID" value="NZ_CP021455.1"/>
</dbReference>
<reference evidence="3 4" key="1">
    <citation type="submission" date="2017-05" db="EMBL/GenBank/DDBJ databases">
        <authorList>
            <person name="Song R."/>
            <person name="Chenine A.L."/>
            <person name="Ruprecht R.M."/>
        </authorList>
    </citation>
    <scope>NUCLEOTIDE SEQUENCE [LARGE SCALE GENOMIC DNA]</scope>
    <source>
        <strain evidence="3 4">DSM 26136</strain>
    </source>
</reference>
<dbReference type="Pfam" id="PF18819">
    <property type="entry name" value="MuF_C"/>
    <property type="match status" value="1"/>
</dbReference>
<sequence length="2774" mass="294943">MNIQEAKSKFPELAPLSDADAVQVLHQNYYADLPIDDVAKQLGVDMKASANRPDAEGRTLGGTLKDAGITALKGAIAVPEAAVGLANLVTGGRAGKAVENMGVRFADAKKVLDEAYSEPQKQAFQNVANAEGFGGKLAAALDNSSVIAHTIGESLPGMVGGGLAGRALLKAVPKIGAVGAAAAGEGVYSGGQAAEQIRQETEDGVLTGKQSALAVASGAATGILGLAGGKVAQRLGINDLDTAIVRAGKHPGIAKNLVRRVLEGAAAEGVLEELPQSISEQVLENIAHGRPMDQGVDHAAALGLLSGAAMGGAVNVPRGGAPAVAPASAPAAAAAKNAPGVPGWTPPADVPAATLDEAALERAGVTPAARLDADRIEQMTGIGQPAPETRSLDERQIDALAPGDVQRGFDARVPGSMPPMALAQQAPTDGVDFKPGPLSRAASRAVPSVPDGGLALAPLEAPVAADPLAESAANAQALDDASWPVDLETGAPMFNEATASPEDMAVYQQFMSLEADPLDAAIPDIFSSDLAATAVSDEEFLRAMGATDEEIANAINTRSNPDVRQDAADSAPAADPAASSPGGIEGQGGQATRAATGAGEPAGAVAAEPGGQPAAVTELAEHDAVSDDAFAGAHVPDDMDADIEAANRMLADASLAQASQIPGKQEARASAGDAATNGGAGQAMAQPAEPEEVRAPSGGPFKAKLPAINAAKRKGEGWEPVQVEGGWVARKRASGQGGLEGKDLGDGWVEFSPGSGSLRIPRAEMPQIKAEHRGAMVNFMNARGVQHQEDSVPTRRARSTPAGQTPADRWFELNASEREKLTQGAGLKGIIATRMAERRWANLPDAVREKIAAQLAAPAAGQPAPAEFPLSEAESSYAGISHRGTSRAKADGEEFQAYIDQAQAAGAAVAQSDAQKAAVVQAVDALRADYLAQYRRLMSVRAGTYSGFVAGRSGLNSKQADKRNSAYDRALEAFTGWQKRSRDRVRQAALDARTDEEKAADIRAVKQARAEKAQRKDAADRRLMGKILSWKKGGEPVAIAKSANLAGVNYGKDGYPTSIKLTPTDGSVLTDDKFDLAALFRGKGVSVPDSKRRVRELVDAVRAGDEPSVLRAADADEGAESGVVGVAQADQIARGILAKAGLPQEAISTVESFAALPQDIQAEAKAQGAEGQVKGVFHRSGVIYLVADQHTSAADVRETVLHELMGHKGVRTLFGADYVAAMNRLFMAVGGWDGVKRIAGGRGMLAQVDGYRQMLFGEGRPDWSSDMRMAILTDELMAAMAQKPKLLDRAKEVIGAIRQWLRKSGFAELATYGETDLLRVLQQGRQAMQDRATAPGKTVFLFAGEGARTAEQGSLVQAREQASLQADAKRVQDVVDALRKGWANAPDIVVVADMRDPKVPEQVKEADAAQRSQGAEGDPEGFFYDGKVYLVASALPDAAATTRVLFHETLGHYGLRGVFGQELAGILHRFAVHRKADVIAKARQYGLVGEGVDVATATDAEVWASMSKDQRQYAAEEVLAQVAQDHPTQGFVRQAIAAIRTWLRAHVPGFADMRLSDGEVIRSFIMPARRFVESGQGRLVGGAPAFSLSVDQLAQAKAKWAATVDAFIRGGLDETKTHEVLPSSTEVMKAVGLPDLPIRAGVHALDALYNHGVKPSQMKQVLEELANPRLVMVWNKGSRGEMSLNFVTSMSNDRGEPFIIAIRPNKTGREGRHHWVATITQKQPRAILEMVRDGGAIYVGQGEIASIGAQEMREALRFAKEKRGKEARDLMQAIGTKDDLPNLVQRVLYAKDVASGGTDVQFSRAATAAQTPSLNNPADWRATANNLAADLFKTPGKVSWWHKTVGTMGDLARTSPKFKRTYDAVQRFISDVSLHANQAADAAPSILPKLDTWKDIGKTALSAEDTKALAAPVFEGTLTWARDETGKLVKAADRDTAFAQWDAQRKAQEMLRRRLVTEGELKRWQALPVASFEGAVRNRFEATMQRDGVVFTDAELRQHFKLDDRQIGLYRQFRAATDKSLAGMAISEMLRQGGEHTRLLAEEVMAESGPNVAQDARVQNAAQVLFEHLMNKADGLEGAQRAEVLELANSMQATAEKTTRLMEQGYAPLSRFGDYTVDVVGADGQRLYFGMFESRFDAGRMRRKMVQAYPDATVKQGTASKEAHKLFAGITPEALEIFGAMAGQDTENPVFQEYLRLAKDSRSATKRLIQRKGVAGFSEDVSRVLAGFIYSNSRLTATNLNTREIDQSLADFTNQEGELRDSAQKMADFVRNPQEAGQGIRAFMFAQYLGGSLASAIVNTTQPFAVTMPYLSQWAGVAGAGRHMAAAVKDAIKRRTGDAELDKALKRAEDEGVVSPQEVHQIMGMAMGKGGLKTGDGTALGNLAASASNLQQKVSVLWGQPFAIAEQFNRRSSFIAAYRIAQEQGMADPFKFAEQTVNDTQFVYNKGAKPEWARGAVGATLFTFKQYSVSYMELLYRMASSGTPEGRKAAMFALAMGLVISGVGGVPFMGDAEDIIDGILQRLGYSFSTKAARKQWLEGVFGKAGAEIIDSGFSGLPGMPLDVSGRLGMDNLIPGTGLLVTKADHTRDVGEVAGPAGDFVTRVFQGADMVSRGDVGKGVLQVMPNAVRNLAKGIQTGVEGEYTDTKGRKVIDAGWAEGITKAVGFQPRNVAQVQEATSLQSNLIAQNKAMRSRLVEEMTRAMYDRDAEAQAKVREKMRAWNRKNPDSPVAINMVSVRTKLKNMRMSKAERVAKTAPKDIRSEVRRQLADAGEAQ</sequence>
<dbReference type="EMBL" id="CP021455">
    <property type="protein sequence ID" value="ARU06115.1"/>
    <property type="molecule type" value="Genomic_DNA"/>
</dbReference>
<dbReference type="OrthoDB" id="9151960at2"/>
<feature type="compositionally biased region" description="Low complexity" evidence="1">
    <location>
        <begin position="568"/>
        <end position="581"/>
    </location>
</feature>
<evidence type="ECO:0000256" key="1">
    <source>
        <dbReference type="SAM" id="MobiDB-lite"/>
    </source>
</evidence>
<protein>
    <recommendedName>
        <fullName evidence="2">Phage MuF C-terminal domain-containing protein</fullName>
    </recommendedName>
</protein>
<proteinExistence type="predicted"/>
<feature type="domain" description="Phage MuF C-terminal" evidence="2">
    <location>
        <begin position="1650"/>
        <end position="1742"/>
    </location>
</feature>
<keyword evidence="4" id="KW-1185">Reference proteome</keyword>
<feature type="region of interest" description="Disordered" evidence="1">
    <location>
        <begin position="426"/>
        <end position="445"/>
    </location>
</feature>
<feature type="region of interest" description="Disordered" evidence="1">
    <location>
        <begin position="658"/>
        <end position="699"/>
    </location>
</feature>
<evidence type="ECO:0000259" key="2">
    <source>
        <dbReference type="Pfam" id="PF18819"/>
    </source>
</evidence>
<feature type="region of interest" description="Disordered" evidence="1">
    <location>
        <begin position="785"/>
        <end position="807"/>
    </location>
</feature>
<evidence type="ECO:0000313" key="3">
    <source>
        <dbReference type="EMBL" id="ARU06115.1"/>
    </source>
</evidence>
<feature type="compositionally biased region" description="Low complexity" evidence="1">
    <location>
        <begin position="590"/>
        <end position="613"/>
    </location>
</feature>
<dbReference type="InterPro" id="IPR041131">
    <property type="entry name" value="MuF_C"/>
</dbReference>
<feature type="compositionally biased region" description="Basic and acidic residues" evidence="1">
    <location>
        <begin position="2752"/>
        <end position="2767"/>
    </location>
</feature>